<dbReference type="Proteomes" id="UP000234661">
    <property type="component" value="Unassembled WGS sequence"/>
</dbReference>
<reference evidence="6" key="2">
    <citation type="submission" date="2018-01" db="EMBL/GenBank/DDBJ databases">
        <title>Genomic study of Klebsiella pneumoniae.</title>
        <authorList>
            <person name="Yang Y."/>
            <person name="Bicalho R."/>
        </authorList>
    </citation>
    <scope>NUCLEOTIDE SEQUENCE [LARGE SCALE GENOMIC DNA]</scope>
    <source>
        <strain evidence="6">A2</strain>
    </source>
</reference>
<comment type="subcellular location">
    <subcellularLocation>
        <location evidence="1">Cell envelope</location>
    </subcellularLocation>
</comment>
<dbReference type="GO" id="GO:0030313">
    <property type="term" value="C:cell envelope"/>
    <property type="evidence" value="ECO:0007669"/>
    <property type="project" value="UniProtKB-SubCell"/>
</dbReference>
<evidence type="ECO:0000256" key="2">
    <source>
        <dbReference type="ARBA" id="ARBA00007639"/>
    </source>
</evidence>
<feature type="signal peptide" evidence="4">
    <location>
        <begin position="1"/>
        <end position="25"/>
    </location>
</feature>
<dbReference type="PANTHER" id="PTHR46847:SF1">
    <property type="entry name" value="D-ALLOSE-BINDING PERIPLASMIC PROTEIN-RELATED"/>
    <property type="match status" value="1"/>
</dbReference>
<feature type="domain" description="Periplasmic binding protein" evidence="5">
    <location>
        <begin position="30"/>
        <end position="274"/>
    </location>
</feature>
<dbReference type="GO" id="GO:0030246">
    <property type="term" value="F:carbohydrate binding"/>
    <property type="evidence" value="ECO:0007669"/>
    <property type="project" value="UniProtKB-ARBA"/>
</dbReference>
<evidence type="ECO:0000259" key="5">
    <source>
        <dbReference type="Pfam" id="PF13407"/>
    </source>
</evidence>
<accession>A0A2J4ZFQ6</accession>
<sequence length="318" mass="33991">MPVKFKTKAILSGLLAMSMVACVNAKPLTIGMSFQELNNEYFVTMKESLEQSAKDINATVYTADAAHDVSKQISDVEDMLQKKIDILLINPADSVGAETAVLAAKKAGVVVVAIDAQANGPIDSFVGSKNYDAGFIAGEHLAKALGDKGNVAILDGIPVVPILERVRGFEDAMKKHPNIKVITKLNGKQERDTSMSVTENMLQSNPTLNGIFSVNDVGSLGALAAIQASGRDVKLVSVDGSPEAVAEIAKGNTPFIATAAQFPRDQLRIGLGIALAKHWGANIPKEIPVDVKLIDKNQRQRFPLVIALLRHSGSRLFR</sequence>
<dbReference type="EMBL" id="PIET01000443">
    <property type="protein sequence ID" value="PLM61742.1"/>
    <property type="molecule type" value="Genomic_DNA"/>
</dbReference>
<evidence type="ECO:0000256" key="1">
    <source>
        <dbReference type="ARBA" id="ARBA00004196"/>
    </source>
</evidence>
<evidence type="ECO:0000256" key="4">
    <source>
        <dbReference type="SAM" id="SignalP"/>
    </source>
</evidence>
<dbReference type="SUPFAM" id="SSF53822">
    <property type="entry name" value="Periplasmic binding protein-like I"/>
    <property type="match status" value="1"/>
</dbReference>
<dbReference type="AlphaFoldDB" id="A0A2J4ZFQ6"/>
<comment type="caution">
    <text evidence="6">The sequence shown here is derived from an EMBL/GenBank/DDBJ whole genome shotgun (WGS) entry which is preliminary data.</text>
</comment>
<dbReference type="PROSITE" id="PS51257">
    <property type="entry name" value="PROKAR_LIPOPROTEIN"/>
    <property type="match status" value="1"/>
</dbReference>
<keyword evidence="3 4" id="KW-0732">Signal</keyword>
<dbReference type="CDD" id="cd06321">
    <property type="entry name" value="PBP1_ABC_sugar_binding-like"/>
    <property type="match status" value="1"/>
</dbReference>
<reference evidence="6" key="1">
    <citation type="submission" date="2017-11" db="EMBL/GenBank/DDBJ databases">
        <authorList>
            <person name="Han C.G."/>
        </authorList>
    </citation>
    <scope>NUCLEOTIDE SEQUENCE [LARGE SCALE GENOMIC DNA]</scope>
    <source>
        <strain evidence="6">A2</strain>
    </source>
</reference>
<name>A0A2J4ZFQ6_9ENTR</name>
<dbReference type="InterPro" id="IPR025997">
    <property type="entry name" value="SBP_2_dom"/>
</dbReference>
<gene>
    <name evidence="6" type="ORF">CWM85_15550</name>
</gene>
<evidence type="ECO:0000313" key="6">
    <source>
        <dbReference type="EMBL" id="PLM61742.1"/>
    </source>
</evidence>
<evidence type="ECO:0000256" key="3">
    <source>
        <dbReference type="ARBA" id="ARBA00022729"/>
    </source>
</evidence>
<feature type="chain" id="PRO_5030049236" evidence="4">
    <location>
        <begin position="26"/>
        <end position="318"/>
    </location>
</feature>
<comment type="similarity">
    <text evidence="2">Belongs to the bacterial solute-binding protein 2 family.</text>
</comment>
<dbReference type="Pfam" id="PF13407">
    <property type="entry name" value="Peripla_BP_4"/>
    <property type="match status" value="1"/>
</dbReference>
<dbReference type="PANTHER" id="PTHR46847">
    <property type="entry name" value="D-ALLOSE-BINDING PERIPLASMIC PROTEIN-RELATED"/>
    <property type="match status" value="1"/>
</dbReference>
<organism evidence="6">
    <name type="scientific">Klebsiella michiganensis</name>
    <dbReference type="NCBI Taxonomy" id="1134687"/>
    <lineage>
        <taxon>Bacteria</taxon>
        <taxon>Pseudomonadati</taxon>
        <taxon>Pseudomonadota</taxon>
        <taxon>Gammaproteobacteria</taxon>
        <taxon>Enterobacterales</taxon>
        <taxon>Enterobacteriaceae</taxon>
        <taxon>Klebsiella/Raoultella group</taxon>
        <taxon>Klebsiella</taxon>
    </lineage>
</organism>
<dbReference type="InterPro" id="IPR028082">
    <property type="entry name" value="Peripla_BP_I"/>
</dbReference>
<dbReference type="GO" id="GO:0055085">
    <property type="term" value="P:transmembrane transport"/>
    <property type="evidence" value="ECO:0007669"/>
    <property type="project" value="UniProtKB-ARBA"/>
</dbReference>
<protein>
    <submittedName>
        <fullName evidence="6">LacI family transcriptional regulator</fullName>
    </submittedName>
</protein>
<proteinExistence type="inferred from homology"/>
<dbReference type="Gene3D" id="3.40.50.2300">
    <property type="match status" value="2"/>
</dbReference>